<dbReference type="Proteomes" id="UP000243106">
    <property type="component" value="Unassembled WGS sequence"/>
</dbReference>
<dbReference type="RefSeq" id="WP_256371896.1">
    <property type="nucleotide sequence ID" value="NZ_FOXV01000006.1"/>
</dbReference>
<organism evidence="1 2">
    <name type="scientific">Roseivivax halotolerans</name>
    <dbReference type="NCBI Taxonomy" id="93684"/>
    <lineage>
        <taxon>Bacteria</taxon>
        <taxon>Pseudomonadati</taxon>
        <taxon>Pseudomonadota</taxon>
        <taxon>Alphaproteobacteria</taxon>
        <taxon>Rhodobacterales</taxon>
        <taxon>Roseobacteraceae</taxon>
        <taxon>Roseivivax</taxon>
    </lineage>
</organism>
<accession>A0A1I5YR07</accession>
<proteinExistence type="predicted"/>
<reference evidence="2" key="1">
    <citation type="submission" date="2016-10" db="EMBL/GenBank/DDBJ databases">
        <authorList>
            <person name="Varghese N."/>
            <person name="Submissions S."/>
        </authorList>
    </citation>
    <scope>NUCLEOTIDE SEQUENCE [LARGE SCALE GENOMIC DNA]</scope>
    <source>
        <strain evidence="2">JCM 10271</strain>
    </source>
</reference>
<evidence type="ECO:0000313" key="1">
    <source>
        <dbReference type="EMBL" id="SFQ46673.1"/>
    </source>
</evidence>
<evidence type="ECO:0000313" key="2">
    <source>
        <dbReference type="Proteomes" id="UP000243106"/>
    </source>
</evidence>
<protein>
    <submittedName>
        <fullName evidence="1">Uncharacterized protein</fullName>
    </submittedName>
</protein>
<gene>
    <name evidence="1" type="ORF">SAMN05421853_106191</name>
</gene>
<name>A0A1I5YR07_9RHOB</name>
<dbReference type="AlphaFoldDB" id="A0A1I5YR07"/>
<sequence>MTPFLVFCLMAITVVASFATWGAILSIVDRKARLAEIQDIRT</sequence>
<keyword evidence="2" id="KW-1185">Reference proteome</keyword>
<dbReference type="EMBL" id="FOXV01000006">
    <property type="protein sequence ID" value="SFQ46673.1"/>
    <property type="molecule type" value="Genomic_DNA"/>
</dbReference>